<accession>A0A0B7BPW6</accession>
<sequence length="57" mass="6767">MFREGLEHLVTTGKIQGRRNCGRQREKMLYGLISWFDKISTPELINYIKEMESCEET</sequence>
<protein>
    <submittedName>
        <fullName evidence="1">Uncharacterized protein</fullName>
    </submittedName>
</protein>
<organism evidence="1">
    <name type="scientific">Arion vulgaris</name>
    <dbReference type="NCBI Taxonomy" id="1028688"/>
    <lineage>
        <taxon>Eukaryota</taxon>
        <taxon>Metazoa</taxon>
        <taxon>Spiralia</taxon>
        <taxon>Lophotrochozoa</taxon>
        <taxon>Mollusca</taxon>
        <taxon>Gastropoda</taxon>
        <taxon>Heterobranchia</taxon>
        <taxon>Euthyneura</taxon>
        <taxon>Panpulmonata</taxon>
        <taxon>Eupulmonata</taxon>
        <taxon>Stylommatophora</taxon>
        <taxon>Helicina</taxon>
        <taxon>Arionoidea</taxon>
        <taxon>Arionidae</taxon>
        <taxon>Arion</taxon>
    </lineage>
</organism>
<name>A0A0B7BPW6_9EUPU</name>
<reference evidence="1" key="1">
    <citation type="submission" date="2014-12" db="EMBL/GenBank/DDBJ databases">
        <title>Insight into the proteome of Arion vulgaris.</title>
        <authorList>
            <person name="Aradska J."/>
            <person name="Bulat T."/>
            <person name="Smidak R."/>
            <person name="Sarate P."/>
            <person name="Gangsoo J."/>
            <person name="Sialana F."/>
            <person name="Bilban M."/>
            <person name="Lubec G."/>
        </authorList>
    </citation>
    <scope>NUCLEOTIDE SEQUENCE</scope>
    <source>
        <tissue evidence="1">Skin</tissue>
    </source>
</reference>
<proteinExistence type="predicted"/>
<dbReference type="EMBL" id="HACG01047350">
    <property type="protein sequence ID" value="CEK94215.1"/>
    <property type="molecule type" value="Transcribed_RNA"/>
</dbReference>
<gene>
    <name evidence="1" type="primary">ORF199695</name>
</gene>
<dbReference type="AlphaFoldDB" id="A0A0B7BPW6"/>
<evidence type="ECO:0000313" key="1">
    <source>
        <dbReference type="EMBL" id="CEK94215.1"/>
    </source>
</evidence>